<protein>
    <submittedName>
        <fullName evidence="1">Uncharacterized protein</fullName>
    </submittedName>
</protein>
<dbReference type="Proteomes" id="UP001303046">
    <property type="component" value="Unassembled WGS sequence"/>
</dbReference>
<gene>
    <name evidence="1" type="primary">Necator_chrX.g23310</name>
    <name evidence="1" type="ORF">RB195_023147</name>
</gene>
<name>A0ABR1EI12_NECAM</name>
<sequence>MVADEKTGLERVRINDIFMDLLCRRNHHILVLQMRKGGFQPPVDRADTAEVLTDCDTPACKIWNSENGCILYELLLKIERIRPPNKAGQQECNGFFGKATLWRCRRPELAQAQFSHLRPFVHEGGIREDRVPSPRLTLAKTVAQVENEVDNISCIEDKLNPRECMFC</sequence>
<comment type="caution">
    <text evidence="1">The sequence shown here is derived from an EMBL/GenBank/DDBJ whole genome shotgun (WGS) entry which is preliminary data.</text>
</comment>
<dbReference type="EMBL" id="JAVFWL010000006">
    <property type="protein sequence ID" value="KAK6762319.1"/>
    <property type="molecule type" value="Genomic_DNA"/>
</dbReference>
<proteinExistence type="predicted"/>
<evidence type="ECO:0000313" key="1">
    <source>
        <dbReference type="EMBL" id="KAK6762319.1"/>
    </source>
</evidence>
<organism evidence="1 2">
    <name type="scientific">Necator americanus</name>
    <name type="common">Human hookworm</name>
    <dbReference type="NCBI Taxonomy" id="51031"/>
    <lineage>
        <taxon>Eukaryota</taxon>
        <taxon>Metazoa</taxon>
        <taxon>Ecdysozoa</taxon>
        <taxon>Nematoda</taxon>
        <taxon>Chromadorea</taxon>
        <taxon>Rhabditida</taxon>
        <taxon>Rhabditina</taxon>
        <taxon>Rhabditomorpha</taxon>
        <taxon>Strongyloidea</taxon>
        <taxon>Ancylostomatidae</taxon>
        <taxon>Bunostominae</taxon>
        <taxon>Necator</taxon>
    </lineage>
</organism>
<accession>A0ABR1EI12</accession>
<evidence type="ECO:0000313" key="2">
    <source>
        <dbReference type="Proteomes" id="UP001303046"/>
    </source>
</evidence>
<reference evidence="1 2" key="1">
    <citation type="submission" date="2023-08" db="EMBL/GenBank/DDBJ databases">
        <title>A Necator americanus chromosomal reference genome.</title>
        <authorList>
            <person name="Ilik V."/>
            <person name="Petrzelkova K.J."/>
            <person name="Pardy F."/>
            <person name="Fuh T."/>
            <person name="Niatou-Singa F.S."/>
            <person name="Gouil Q."/>
            <person name="Baker L."/>
            <person name="Ritchie M.E."/>
            <person name="Jex A.R."/>
            <person name="Gazzola D."/>
            <person name="Li H."/>
            <person name="Toshio Fujiwara R."/>
            <person name="Zhan B."/>
            <person name="Aroian R.V."/>
            <person name="Pafco B."/>
            <person name="Schwarz E.M."/>
        </authorList>
    </citation>
    <scope>NUCLEOTIDE SEQUENCE [LARGE SCALE GENOMIC DNA]</scope>
    <source>
        <strain evidence="1 2">Aroian</strain>
        <tissue evidence="1">Whole animal</tissue>
    </source>
</reference>
<keyword evidence="2" id="KW-1185">Reference proteome</keyword>